<dbReference type="AlphaFoldDB" id="A0A194QR69"/>
<evidence type="ECO:0000313" key="2">
    <source>
        <dbReference type="Proteomes" id="UP000053240"/>
    </source>
</evidence>
<sequence length="43" mass="4764">MYVMQVSVVVVMVQDALQVGAVQHVDGAGWPARPLHTFTKLFH</sequence>
<gene>
    <name evidence="1" type="ORF">RR48_14473</name>
</gene>
<proteinExistence type="predicted"/>
<name>A0A194QR69_PAPMA</name>
<organism evidence="1 2">
    <name type="scientific">Papilio machaon</name>
    <name type="common">Old World swallowtail butterfly</name>
    <dbReference type="NCBI Taxonomy" id="76193"/>
    <lineage>
        <taxon>Eukaryota</taxon>
        <taxon>Metazoa</taxon>
        <taxon>Ecdysozoa</taxon>
        <taxon>Arthropoda</taxon>
        <taxon>Hexapoda</taxon>
        <taxon>Insecta</taxon>
        <taxon>Pterygota</taxon>
        <taxon>Neoptera</taxon>
        <taxon>Endopterygota</taxon>
        <taxon>Lepidoptera</taxon>
        <taxon>Glossata</taxon>
        <taxon>Ditrysia</taxon>
        <taxon>Papilionoidea</taxon>
        <taxon>Papilionidae</taxon>
        <taxon>Papilioninae</taxon>
        <taxon>Papilio</taxon>
    </lineage>
</organism>
<dbReference type="Proteomes" id="UP000053240">
    <property type="component" value="Unassembled WGS sequence"/>
</dbReference>
<dbReference type="InParanoid" id="A0A194QR69"/>
<dbReference type="EMBL" id="KQ461198">
    <property type="protein sequence ID" value="KPJ06031.1"/>
    <property type="molecule type" value="Genomic_DNA"/>
</dbReference>
<accession>A0A194QR69</accession>
<keyword evidence="2" id="KW-1185">Reference proteome</keyword>
<evidence type="ECO:0000313" key="1">
    <source>
        <dbReference type="EMBL" id="KPJ06031.1"/>
    </source>
</evidence>
<reference evidence="1 2" key="1">
    <citation type="journal article" date="2015" name="Nat. Commun.">
        <title>Outbred genome sequencing and CRISPR/Cas9 gene editing in butterflies.</title>
        <authorList>
            <person name="Li X."/>
            <person name="Fan D."/>
            <person name="Zhang W."/>
            <person name="Liu G."/>
            <person name="Zhang L."/>
            <person name="Zhao L."/>
            <person name="Fang X."/>
            <person name="Chen L."/>
            <person name="Dong Y."/>
            <person name="Chen Y."/>
            <person name="Ding Y."/>
            <person name="Zhao R."/>
            <person name="Feng M."/>
            <person name="Zhu Y."/>
            <person name="Feng Y."/>
            <person name="Jiang X."/>
            <person name="Zhu D."/>
            <person name="Xiang H."/>
            <person name="Feng X."/>
            <person name="Li S."/>
            <person name="Wang J."/>
            <person name="Zhang G."/>
            <person name="Kronforst M.R."/>
            <person name="Wang W."/>
        </authorList>
    </citation>
    <scope>NUCLEOTIDE SEQUENCE [LARGE SCALE GENOMIC DNA]</scope>
    <source>
        <strain evidence="1">Ya'a_city_454_Pm</strain>
        <tissue evidence="1">Whole body</tissue>
    </source>
</reference>
<protein>
    <submittedName>
        <fullName evidence="1">Uncharacterized protein</fullName>
    </submittedName>
</protein>